<reference evidence="2" key="1">
    <citation type="submission" date="2024-06" db="EMBL/GenBank/DDBJ databases">
        <authorList>
            <person name="Liu X."/>
            <person name="Lenzi L."/>
            <person name="Haldenby T S."/>
            <person name="Uol C."/>
        </authorList>
    </citation>
    <scope>NUCLEOTIDE SEQUENCE</scope>
</reference>
<dbReference type="InterPro" id="IPR055093">
    <property type="entry name" value="EPS8_2nd"/>
</dbReference>
<evidence type="ECO:0000259" key="1">
    <source>
        <dbReference type="Pfam" id="PF22975"/>
    </source>
</evidence>
<evidence type="ECO:0000313" key="3">
    <source>
        <dbReference type="Proteomes" id="UP001497525"/>
    </source>
</evidence>
<evidence type="ECO:0000313" key="2">
    <source>
        <dbReference type="EMBL" id="CAL5131027.1"/>
    </source>
</evidence>
<dbReference type="GO" id="GO:0035023">
    <property type="term" value="P:regulation of Rho protein signal transduction"/>
    <property type="evidence" value="ECO:0007669"/>
    <property type="project" value="TreeGrafter"/>
</dbReference>
<dbReference type="InterPro" id="IPR039801">
    <property type="entry name" value="EPS8-like"/>
</dbReference>
<comment type="caution">
    <text evidence="2">The sequence shown here is derived from an EMBL/GenBank/DDBJ whole genome shotgun (WGS) entry which is preliminary data.</text>
</comment>
<accession>A0AAV2T4C8</accession>
<dbReference type="GO" id="GO:0007266">
    <property type="term" value="P:Rho protein signal transduction"/>
    <property type="evidence" value="ECO:0007669"/>
    <property type="project" value="TreeGrafter"/>
</dbReference>
<dbReference type="PANTHER" id="PTHR12287">
    <property type="entry name" value="EPIDERMAL GROWTH FACTOR RECEPTOR KINASE SUBSTRATE EPS8-RELATED PROTEIN"/>
    <property type="match status" value="1"/>
</dbReference>
<dbReference type="Proteomes" id="UP001497525">
    <property type="component" value="Unassembled WGS sequence"/>
</dbReference>
<dbReference type="InterPro" id="IPR011993">
    <property type="entry name" value="PH-like_dom_sf"/>
</dbReference>
<sequence length="536" mass="60801">MERNGTMNGHRLASGERFRSLEVQHLKTFTTKVNAALPRMHDALDRMLQQTPMFVHNYRLDFIEERSMDFLVVLDPWLGHQEVERFAVKSIRAPRYRMHSAKKEYNNLILFRIDANSLPEGGPETNELHIFQVLSVPAKELVEYLVALGADPDYSLSDCTTTITTMPCTRRLSARVTQSSRKDPGEVITVTTTKTINAARPVKVSRERSPSPKAEVQKLEEISTDLINAEVMLLNHSFDDIEQAMQLLREKSLKTRRKSSVLMSVSSSSKLRGRSGSKSTIVSELLTKDKDFKSTVLDLFAKIKFVSILLSRLGDYVKVPRTSVLVGQLYTILGEAVDYCRQPKTGRPDIPQSVSQPRFPKYTLLFLEANLTSEQDRTLKELGALWTTPREEKDEENVYIPVFRNGFVVDPNAYDASLFRYKDPSTDLRPEKGRSSATMTGIHTYGPCAFLFLLSVEPDENLIPKQFSPRHHFQRSPFHPCDNPADKAARKLWKNLNYTGLHTVVTQKRTILELVQPSGSKALASEYFCQRVGSGK</sequence>
<gene>
    <name evidence="2" type="ORF">CDAUBV1_LOCUS3220</name>
</gene>
<feature type="domain" description="EPS8 spectrin-like" evidence="1">
    <location>
        <begin position="230"/>
        <end position="392"/>
    </location>
</feature>
<name>A0AAV2T4C8_CALDB</name>
<dbReference type="GO" id="GO:0005886">
    <property type="term" value="C:plasma membrane"/>
    <property type="evidence" value="ECO:0007669"/>
    <property type="project" value="TreeGrafter"/>
</dbReference>
<dbReference type="Pfam" id="PF22975">
    <property type="entry name" value="EPS8_2nd"/>
    <property type="match status" value="1"/>
</dbReference>
<organism evidence="2 3">
    <name type="scientific">Calicophoron daubneyi</name>
    <name type="common">Rumen fluke</name>
    <name type="synonym">Paramphistomum daubneyi</name>
    <dbReference type="NCBI Taxonomy" id="300641"/>
    <lineage>
        <taxon>Eukaryota</taxon>
        <taxon>Metazoa</taxon>
        <taxon>Spiralia</taxon>
        <taxon>Lophotrochozoa</taxon>
        <taxon>Platyhelminthes</taxon>
        <taxon>Trematoda</taxon>
        <taxon>Digenea</taxon>
        <taxon>Plagiorchiida</taxon>
        <taxon>Pronocephalata</taxon>
        <taxon>Paramphistomoidea</taxon>
        <taxon>Paramphistomidae</taxon>
        <taxon>Calicophoron</taxon>
    </lineage>
</organism>
<dbReference type="GO" id="GO:0003779">
    <property type="term" value="F:actin binding"/>
    <property type="evidence" value="ECO:0007669"/>
    <property type="project" value="TreeGrafter"/>
</dbReference>
<dbReference type="PANTHER" id="PTHR12287:SF23">
    <property type="entry name" value="AROUSER, ISOFORM A-RELATED"/>
    <property type="match status" value="1"/>
</dbReference>
<dbReference type="Gene3D" id="2.30.29.30">
    <property type="entry name" value="Pleckstrin-homology domain (PH domain)/Phosphotyrosine-binding domain (PTB)"/>
    <property type="match status" value="1"/>
</dbReference>
<dbReference type="SUPFAM" id="SSF50729">
    <property type="entry name" value="PH domain-like"/>
    <property type="match status" value="1"/>
</dbReference>
<proteinExistence type="predicted"/>
<dbReference type="AlphaFoldDB" id="A0AAV2T4C8"/>
<dbReference type="EMBL" id="CAXLJL010000079">
    <property type="protein sequence ID" value="CAL5131027.1"/>
    <property type="molecule type" value="Genomic_DNA"/>
</dbReference>
<protein>
    <recommendedName>
        <fullName evidence="1">EPS8 spectrin-like domain-containing protein</fullName>
    </recommendedName>
</protein>